<sequence length="182" mass="19383">MEIFGKGDLRRSVRECLIGLTSAQIDLEGLNRGHRPLLLCICHRPPPTRALRATVSRSLEGSSIPLILNLLSIPAPLYCTFAGCSTLAFLDFASPNFTLSLITLLEAIDCCDRGGGRGRSRGGVRTKPGGLLGGEEAGDGVVVEVDNARLGSGLEGEERRSEIIVGVGGDATEEEEEEDHVR</sequence>
<evidence type="ECO:0000313" key="3">
    <source>
        <dbReference type="Proteomes" id="UP000233551"/>
    </source>
</evidence>
<feature type="compositionally biased region" description="Acidic residues" evidence="1">
    <location>
        <begin position="171"/>
        <end position="182"/>
    </location>
</feature>
<organism evidence="2 3">
    <name type="scientific">Punica granatum</name>
    <name type="common">Pomegranate</name>
    <dbReference type="NCBI Taxonomy" id="22663"/>
    <lineage>
        <taxon>Eukaryota</taxon>
        <taxon>Viridiplantae</taxon>
        <taxon>Streptophyta</taxon>
        <taxon>Embryophyta</taxon>
        <taxon>Tracheophyta</taxon>
        <taxon>Spermatophyta</taxon>
        <taxon>Magnoliopsida</taxon>
        <taxon>eudicotyledons</taxon>
        <taxon>Gunneridae</taxon>
        <taxon>Pentapetalae</taxon>
        <taxon>rosids</taxon>
        <taxon>malvids</taxon>
        <taxon>Myrtales</taxon>
        <taxon>Lythraceae</taxon>
        <taxon>Punica</taxon>
    </lineage>
</organism>
<dbReference type="Proteomes" id="UP000233551">
    <property type="component" value="Unassembled WGS sequence"/>
</dbReference>
<dbReference type="EMBL" id="PGOL01000204">
    <property type="protein sequence ID" value="PKI74493.1"/>
    <property type="molecule type" value="Genomic_DNA"/>
</dbReference>
<evidence type="ECO:0000256" key="1">
    <source>
        <dbReference type="SAM" id="MobiDB-lite"/>
    </source>
</evidence>
<keyword evidence="3" id="KW-1185">Reference proteome</keyword>
<proteinExistence type="predicted"/>
<reference evidence="2 3" key="1">
    <citation type="submission" date="2017-11" db="EMBL/GenBank/DDBJ databases">
        <title>De-novo sequencing of pomegranate (Punica granatum L.) genome.</title>
        <authorList>
            <person name="Akparov Z."/>
            <person name="Amiraslanov A."/>
            <person name="Hajiyeva S."/>
            <person name="Abbasov M."/>
            <person name="Kaur K."/>
            <person name="Hamwieh A."/>
            <person name="Solovyev V."/>
            <person name="Salamov A."/>
            <person name="Braich B."/>
            <person name="Kosarev P."/>
            <person name="Mahmoud A."/>
            <person name="Hajiyev E."/>
            <person name="Babayeva S."/>
            <person name="Izzatullayeva V."/>
            <person name="Mammadov A."/>
            <person name="Mammadov A."/>
            <person name="Sharifova S."/>
            <person name="Ojaghi J."/>
            <person name="Eynullazada K."/>
            <person name="Bayramov B."/>
            <person name="Abdulazimova A."/>
            <person name="Shahmuradov I."/>
        </authorList>
    </citation>
    <scope>NUCLEOTIDE SEQUENCE [LARGE SCALE GENOMIC DNA]</scope>
    <source>
        <strain evidence="3">cv. AG2017</strain>
        <tissue evidence="2">Leaf</tissue>
    </source>
</reference>
<protein>
    <submittedName>
        <fullName evidence="2">Uncharacterized protein</fullName>
    </submittedName>
</protein>
<dbReference type="AlphaFoldDB" id="A0A2I0L1I6"/>
<gene>
    <name evidence="2" type="ORF">CRG98_005113</name>
</gene>
<comment type="caution">
    <text evidence="2">The sequence shown here is derived from an EMBL/GenBank/DDBJ whole genome shotgun (WGS) entry which is preliminary data.</text>
</comment>
<evidence type="ECO:0000313" key="2">
    <source>
        <dbReference type="EMBL" id="PKI74493.1"/>
    </source>
</evidence>
<accession>A0A2I0L1I6</accession>
<feature type="region of interest" description="Disordered" evidence="1">
    <location>
        <begin position="153"/>
        <end position="182"/>
    </location>
</feature>
<name>A0A2I0L1I6_PUNGR</name>